<comment type="similarity">
    <text evidence="1">Belongs to the short-chain dehydrogenases/reductases (SDR) family.</text>
</comment>
<proteinExistence type="inferred from homology"/>
<dbReference type="GO" id="GO:0050664">
    <property type="term" value="F:oxidoreductase activity, acting on NAD(P)H, oxygen as acceptor"/>
    <property type="evidence" value="ECO:0007669"/>
    <property type="project" value="TreeGrafter"/>
</dbReference>
<evidence type="ECO:0000259" key="3">
    <source>
        <dbReference type="SMART" id="SM00822"/>
    </source>
</evidence>
<dbReference type="PANTHER" id="PTHR43008:SF4">
    <property type="entry name" value="CHAIN DEHYDROGENASE, PUTATIVE (AFU_ORTHOLOGUE AFUA_4G08710)-RELATED"/>
    <property type="match status" value="1"/>
</dbReference>
<dbReference type="Proteomes" id="UP000183487">
    <property type="component" value="Unassembled WGS sequence"/>
</dbReference>
<protein>
    <submittedName>
        <fullName evidence="4">NAD(P)-dependent dehydrogenase, short-chain alcohol dehydrogenase family</fullName>
    </submittedName>
</protein>
<accession>A0A1H1I815</accession>
<dbReference type="Gene3D" id="3.40.50.720">
    <property type="entry name" value="NAD(P)-binding Rossmann-like Domain"/>
    <property type="match status" value="1"/>
</dbReference>
<dbReference type="InterPro" id="IPR002347">
    <property type="entry name" value="SDR_fam"/>
</dbReference>
<feature type="domain" description="Ketoreductase" evidence="3">
    <location>
        <begin position="8"/>
        <end position="182"/>
    </location>
</feature>
<dbReference type="RefSeq" id="WP_074769237.1">
    <property type="nucleotide sequence ID" value="NZ_FNKP01000002.1"/>
</dbReference>
<keyword evidence="5" id="KW-1185">Reference proteome</keyword>
<evidence type="ECO:0000256" key="2">
    <source>
        <dbReference type="ARBA" id="ARBA00023002"/>
    </source>
</evidence>
<dbReference type="PRINTS" id="PR00081">
    <property type="entry name" value="GDHRDH"/>
</dbReference>
<evidence type="ECO:0000313" key="5">
    <source>
        <dbReference type="Proteomes" id="UP000183487"/>
    </source>
</evidence>
<organism evidence="4 5">
    <name type="scientific">Paraburkholderia fungorum</name>
    <dbReference type="NCBI Taxonomy" id="134537"/>
    <lineage>
        <taxon>Bacteria</taxon>
        <taxon>Pseudomonadati</taxon>
        <taxon>Pseudomonadota</taxon>
        <taxon>Betaproteobacteria</taxon>
        <taxon>Burkholderiales</taxon>
        <taxon>Burkholderiaceae</taxon>
        <taxon>Paraburkholderia</taxon>
    </lineage>
</organism>
<dbReference type="OrthoDB" id="9803333at2"/>
<name>A0A1H1I815_9BURK</name>
<evidence type="ECO:0000256" key="1">
    <source>
        <dbReference type="ARBA" id="ARBA00006484"/>
    </source>
</evidence>
<evidence type="ECO:0000313" key="4">
    <source>
        <dbReference type="EMBL" id="SDR33833.1"/>
    </source>
</evidence>
<sequence length="251" mass="25814">MSKKLEGKVALVTGGTSGIGLAAAKDLAAEGATVYITGRRQAELASAVEAIGHGARGVQGDVTRAADLDNLFEQIRTEQGRLDVVFTNAGGGTMAPLGDISEQHFDDTFNRNVRAVVFTVQKALPLMQKGGSLILNGSIAGSTGTPAFSIYSASKAAVRALARSWVLDLKDRGIRVNVVSPGSTRTVGLAELGGDTKEGQDGLLGYLASLVPIGRLADPSEIAKVVTFLASDDSSFINGAEITADGGQAQV</sequence>
<reference evidence="5" key="1">
    <citation type="submission" date="2016-10" db="EMBL/GenBank/DDBJ databases">
        <authorList>
            <person name="Varghese N."/>
        </authorList>
    </citation>
    <scope>NUCLEOTIDE SEQUENCE [LARGE SCALE GENOMIC DNA]</scope>
    <source>
        <strain evidence="5">GAS106B</strain>
    </source>
</reference>
<dbReference type="InterPro" id="IPR057326">
    <property type="entry name" value="KR_dom"/>
</dbReference>
<gene>
    <name evidence="4" type="ORF">SAMN05443245_4797</name>
</gene>
<dbReference type="EMBL" id="FNKP01000002">
    <property type="protein sequence ID" value="SDR33833.1"/>
    <property type="molecule type" value="Genomic_DNA"/>
</dbReference>
<dbReference type="AlphaFoldDB" id="A0A1H1I815"/>
<dbReference type="SUPFAM" id="SSF51735">
    <property type="entry name" value="NAD(P)-binding Rossmann-fold domains"/>
    <property type="match status" value="1"/>
</dbReference>
<dbReference type="Pfam" id="PF13561">
    <property type="entry name" value="adh_short_C2"/>
    <property type="match status" value="1"/>
</dbReference>
<dbReference type="PANTHER" id="PTHR43008">
    <property type="entry name" value="BENZIL REDUCTASE"/>
    <property type="match status" value="1"/>
</dbReference>
<keyword evidence="2" id="KW-0560">Oxidoreductase</keyword>
<dbReference type="SMART" id="SM00822">
    <property type="entry name" value="PKS_KR"/>
    <property type="match status" value="1"/>
</dbReference>
<dbReference type="FunFam" id="3.40.50.720:FF:000084">
    <property type="entry name" value="Short-chain dehydrogenase reductase"/>
    <property type="match status" value="1"/>
</dbReference>
<dbReference type="InterPro" id="IPR036291">
    <property type="entry name" value="NAD(P)-bd_dom_sf"/>
</dbReference>
<dbReference type="CDD" id="cd05233">
    <property type="entry name" value="SDR_c"/>
    <property type="match status" value="1"/>
</dbReference>